<dbReference type="EMBL" id="DVHB01000007">
    <property type="protein sequence ID" value="HIR38820.1"/>
    <property type="molecule type" value="Genomic_DNA"/>
</dbReference>
<gene>
    <name evidence="3" type="ORF">IAB90_00400</name>
</gene>
<dbReference type="GO" id="GO:0016787">
    <property type="term" value="F:hydrolase activity"/>
    <property type="evidence" value="ECO:0007669"/>
    <property type="project" value="InterPro"/>
</dbReference>
<sequence>MTTEKMTREKKTGIAAIALSALYALEFFGTGILIFANMYYTFAAMPYLLSVIALLPLLFSILNFTLFKRQKVAILLICATLIMASGHFLFTAYVLSKLTFVLITCLPLFGVLAIVALFLYLILLYPRLNKRDKKISVITLSIVIFFVSVFGIFRLGFFYFTSDGVVFAVEDEYQIAWSTSVKSTGYVTIGDEIFYDGGAGENDVSTLHKVTVPMDLLDEAKEYTIHSAPVYSEAAYLSISGGERTKTYNFRPADSSDGLQIYNISDNHECVSGAGDAGKYFGDKLDVLILNGDHINDVSSLWQISMIYQLASRVTEGTRPVVFVRGNHECNGKYAAELPEYVGSNNGNLYYTVRLGGAYFMVLDTNNDMSDDNFLIAPAANFEQLRKKQTEWLEGTTDFGEDCEYRFLLAHMAFALSDYERFPEWRDELVAATDGKFDLCISGHSHVLDYAEAKTDTRTSYPVIRGSLRSDSRTSGESVWPGHFTGTAIECKDRKITARFTNSKSDVLAEFAIK</sequence>
<feature type="transmembrane region" description="Helical" evidence="1">
    <location>
        <begin position="100"/>
        <end position="125"/>
    </location>
</feature>
<comment type="caution">
    <text evidence="3">The sequence shown here is derived from an EMBL/GenBank/DDBJ whole genome shotgun (WGS) entry which is preliminary data.</text>
</comment>
<feature type="domain" description="Calcineurin-like phosphoesterase" evidence="2">
    <location>
        <begin position="261"/>
        <end position="447"/>
    </location>
</feature>
<protein>
    <submittedName>
        <fullName evidence="3">Metallophosphoesterase</fullName>
    </submittedName>
</protein>
<evidence type="ECO:0000313" key="3">
    <source>
        <dbReference type="EMBL" id="HIR38820.1"/>
    </source>
</evidence>
<feature type="transmembrane region" description="Helical" evidence="1">
    <location>
        <begin position="73"/>
        <end position="94"/>
    </location>
</feature>
<organism evidence="3 4">
    <name type="scientific">Candidatus Coproplasma stercoripullorum</name>
    <dbReference type="NCBI Taxonomy" id="2840751"/>
    <lineage>
        <taxon>Bacteria</taxon>
        <taxon>Bacillati</taxon>
        <taxon>Bacillota</taxon>
        <taxon>Clostridia</taxon>
        <taxon>Eubacteriales</taxon>
        <taxon>Candidatus Coproplasma</taxon>
    </lineage>
</organism>
<evidence type="ECO:0000256" key="1">
    <source>
        <dbReference type="SAM" id="Phobius"/>
    </source>
</evidence>
<dbReference type="Proteomes" id="UP000824179">
    <property type="component" value="Unassembled WGS sequence"/>
</dbReference>
<dbReference type="InterPro" id="IPR029052">
    <property type="entry name" value="Metallo-depent_PP-like"/>
</dbReference>
<reference evidence="3" key="1">
    <citation type="submission" date="2020-10" db="EMBL/GenBank/DDBJ databases">
        <authorList>
            <person name="Gilroy R."/>
        </authorList>
    </citation>
    <scope>NUCLEOTIDE SEQUENCE</scope>
    <source>
        <strain evidence="3">ChiW25-3613</strain>
    </source>
</reference>
<keyword evidence="1" id="KW-0472">Membrane</keyword>
<keyword evidence="1" id="KW-1133">Transmembrane helix</keyword>
<name>A0A9D1DBS1_9FIRM</name>
<dbReference type="AlphaFoldDB" id="A0A9D1DBS1"/>
<reference evidence="3" key="2">
    <citation type="journal article" date="2021" name="PeerJ">
        <title>Extensive microbial diversity within the chicken gut microbiome revealed by metagenomics and culture.</title>
        <authorList>
            <person name="Gilroy R."/>
            <person name="Ravi A."/>
            <person name="Getino M."/>
            <person name="Pursley I."/>
            <person name="Horton D.L."/>
            <person name="Alikhan N.F."/>
            <person name="Baker D."/>
            <person name="Gharbi K."/>
            <person name="Hall N."/>
            <person name="Watson M."/>
            <person name="Adriaenssens E.M."/>
            <person name="Foster-Nyarko E."/>
            <person name="Jarju S."/>
            <person name="Secka A."/>
            <person name="Antonio M."/>
            <person name="Oren A."/>
            <person name="Chaudhuri R.R."/>
            <person name="La Ragione R."/>
            <person name="Hildebrand F."/>
            <person name="Pallen M.J."/>
        </authorList>
    </citation>
    <scope>NUCLEOTIDE SEQUENCE</scope>
    <source>
        <strain evidence="3">ChiW25-3613</strain>
    </source>
</reference>
<feature type="transmembrane region" description="Helical" evidence="1">
    <location>
        <begin position="137"/>
        <end position="160"/>
    </location>
</feature>
<accession>A0A9D1DBS1</accession>
<dbReference type="SUPFAM" id="SSF56300">
    <property type="entry name" value="Metallo-dependent phosphatases"/>
    <property type="match status" value="1"/>
</dbReference>
<evidence type="ECO:0000259" key="2">
    <source>
        <dbReference type="Pfam" id="PF00149"/>
    </source>
</evidence>
<feature type="transmembrane region" description="Helical" evidence="1">
    <location>
        <begin position="47"/>
        <end position="66"/>
    </location>
</feature>
<proteinExistence type="predicted"/>
<dbReference type="Pfam" id="PF00149">
    <property type="entry name" value="Metallophos"/>
    <property type="match status" value="1"/>
</dbReference>
<evidence type="ECO:0000313" key="4">
    <source>
        <dbReference type="Proteomes" id="UP000824179"/>
    </source>
</evidence>
<feature type="transmembrane region" description="Helical" evidence="1">
    <location>
        <begin position="12"/>
        <end position="35"/>
    </location>
</feature>
<keyword evidence="1" id="KW-0812">Transmembrane</keyword>
<dbReference type="Gene3D" id="3.60.21.10">
    <property type="match status" value="1"/>
</dbReference>
<dbReference type="InterPro" id="IPR004843">
    <property type="entry name" value="Calcineurin-like_PHP"/>
</dbReference>